<sequence length="427" mass="48268">MLSVLKRNILILKNYHRISLSGHIQLTQLNTTKRSTHSFQWLEPLHGNCKWNQTIKEAKQAVGYSTTNLSLRWILNDDLSILKNKIDKSQHPLLKNIKFLLKTEESAVHIWGLIILLLSGAAGHKEICTDSSGGVLHSQRDLAEITQLILKSQIIHFNLLNLQKTTRAGQDVESYKDFLVGNKIALLFGDLLLGGSVLELSQLRNQEIVGLIMAGIRNIADGEFLGIRDEQNYPLPWRAQSSNGSYDVRKPIDADCSIEPLNIAEVRGNAELEWELRNVLNGGSLLGNACKSAMILAKHNTDVQNEAYLFGKHFHLAWQSSIDLMTFMPTNNVEDPTCFSLVSAPVLYHLENDPSLYDEIEKGKENVENVNYEKVRNIILRGPGLIKTEQLYRKHQEAVLNCLSKFKNNDARNALKNMILCLNRRCE</sequence>
<name>A0ABM3US34_MUSDO</name>
<dbReference type="Gene3D" id="1.10.600.10">
    <property type="entry name" value="Farnesyl Diphosphate Synthase"/>
    <property type="match status" value="1"/>
</dbReference>
<accession>A0ABM3US34</accession>
<keyword evidence="1" id="KW-1185">Reference proteome</keyword>
<dbReference type="Proteomes" id="UP001652621">
    <property type="component" value="Unplaced"/>
</dbReference>
<dbReference type="SUPFAM" id="SSF48576">
    <property type="entry name" value="Terpenoid synthases"/>
    <property type="match status" value="1"/>
</dbReference>
<dbReference type="PANTHER" id="PTHR12001">
    <property type="entry name" value="GERANYLGERANYL PYROPHOSPHATE SYNTHASE"/>
    <property type="match status" value="1"/>
</dbReference>
<dbReference type="PANTHER" id="PTHR12001:SF55">
    <property type="entry name" value="ALL TRANS-POLYPRENYL-DIPHOSPHATE SYNTHASE PDSS2"/>
    <property type="match status" value="1"/>
</dbReference>
<protein>
    <submittedName>
        <fullName evidence="2">All trans-polyprenyl-diphosphate synthase PDSS2-like</fullName>
    </submittedName>
</protein>
<organism evidence="1 2">
    <name type="scientific">Musca domestica</name>
    <name type="common">House fly</name>
    <dbReference type="NCBI Taxonomy" id="7370"/>
    <lineage>
        <taxon>Eukaryota</taxon>
        <taxon>Metazoa</taxon>
        <taxon>Ecdysozoa</taxon>
        <taxon>Arthropoda</taxon>
        <taxon>Hexapoda</taxon>
        <taxon>Insecta</taxon>
        <taxon>Pterygota</taxon>
        <taxon>Neoptera</taxon>
        <taxon>Endopterygota</taxon>
        <taxon>Diptera</taxon>
        <taxon>Brachycera</taxon>
        <taxon>Muscomorpha</taxon>
        <taxon>Muscoidea</taxon>
        <taxon>Muscidae</taxon>
        <taxon>Musca</taxon>
    </lineage>
</organism>
<dbReference type="GeneID" id="131801566"/>
<dbReference type="InterPro" id="IPR008949">
    <property type="entry name" value="Isoprenoid_synthase_dom_sf"/>
</dbReference>
<gene>
    <name evidence="2" type="primary">LOC131801566</name>
</gene>
<reference evidence="2" key="1">
    <citation type="submission" date="2025-08" db="UniProtKB">
        <authorList>
            <consortium name="RefSeq"/>
        </authorList>
    </citation>
    <scope>IDENTIFICATION</scope>
    <source>
        <strain evidence="2">Aabys</strain>
        <tissue evidence="2">Whole body</tissue>
    </source>
</reference>
<evidence type="ECO:0000313" key="1">
    <source>
        <dbReference type="Proteomes" id="UP001652621"/>
    </source>
</evidence>
<proteinExistence type="predicted"/>
<evidence type="ECO:0000313" key="2">
    <source>
        <dbReference type="RefSeq" id="XP_058976343.1"/>
    </source>
</evidence>
<dbReference type="RefSeq" id="XP_058976343.1">
    <property type="nucleotide sequence ID" value="XM_059120360.1"/>
</dbReference>